<dbReference type="CDD" id="cd03064">
    <property type="entry name" value="TRX_Fd_NuoE"/>
    <property type="match status" value="1"/>
</dbReference>
<dbReference type="GO" id="GO:0022804">
    <property type="term" value="F:active transmembrane transporter activity"/>
    <property type="evidence" value="ECO:0007669"/>
    <property type="project" value="UniProtKB-ARBA"/>
</dbReference>
<comment type="caution">
    <text evidence="11">The sequence shown here is derived from an EMBL/GenBank/DDBJ whole genome shotgun (WGS) entry which is preliminary data.</text>
</comment>
<dbReference type="InterPro" id="IPR036249">
    <property type="entry name" value="Thioredoxin-like_sf"/>
</dbReference>
<dbReference type="Gene3D" id="1.10.10.1590">
    <property type="entry name" value="NADH-quinone oxidoreductase subunit E"/>
    <property type="match status" value="1"/>
</dbReference>
<comment type="cofactor">
    <cofactor evidence="8">
        <name>[2Fe-2S] cluster</name>
        <dbReference type="ChEBI" id="CHEBI:190135"/>
    </cofactor>
</comment>
<evidence type="ECO:0000256" key="8">
    <source>
        <dbReference type="ARBA" id="ARBA00034078"/>
    </source>
</evidence>
<evidence type="ECO:0000256" key="7">
    <source>
        <dbReference type="ARBA" id="ARBA00023027"/>
    </source>
</evidence>
<name>A0A369Q9X1_9SPHN</name>
<dbReference type="GO" id="GO:0022890">
    <property type="term" value="F:inorganic cation transmembrane transporter activity"/>
    <property type="evidence" value="ECO:0007669"/>
    <property type="project" value="UniProtKB-ARBA"/>
</dbReference>
<evidence type="ECO:0000256" key="4">
    <source>
        <dbReference type="ARBA" id="ARBA00022967"/>
    </source>
</evidence>
<dbReference type="GO" id="GO:0031967">
    <property type="term" value="C:organelle envelope"/>
    <property type="evidence" value="ECO:0007669"/>
    <property type="project" value="UniProtKB-ARBA"/>
</dbReference>
<dbReference type="EMBL" id="QBKA01000002">
    <property type="protein sequence ID" value="RDC60047.1"/>
    <property type="molecule type" value="Genomic_DNA"/>
</dbReference>
<keyword evidence="6" id="KW-0411">Iron-sulfur</keyword>
<keyword evidence="7" id="KW-0520">NAD</keyword>
<reference evidence="11 12" key="1">
    <citation type="submission" date="2018-04" db="EMBL/GenBank/DDBJ databases">
        <title>Altererythrobacter sp. HME9302 genome sequencing and assembly.</title>
        <authorList>
            <person name="Kang H."/>
            <person name="Kim H."/>
            <person name="Joh K."/>
        </authorList>
    </citation>
    <scope>NUCLEOTIDE SEQUENCE [LARGE SCALE GENOMIC DNA]</scope>
    <source>
        <strain evidence="11 12">HME9302</strain>
    </source>
</reference>
<comment type="similarity">
    <text evidence="1">Belongs to the complex I 24 kDa subunit family.</text>
</comment>
<dbReference type="GO" id="GO:1902494">
    <property type="term" value="C:catalytic complex"/>
    <property type="evidence" value="ECO:0007669"/>
    <property type="project" value="UniProtKB-ARBA"/>
</dbReference>
<comment type="catalytic activity">
    <reaction evidence="9">
        <text>a quinone + NADH + 5 H(+)(in) = a quinol + NAD(+) + 4 H(+)(out)</text>
        <dbReference type="Rhea" id="RHEA:57888"/>
        <dbReference type="ChEBI" id="CHEBI:15378"/>
        <dbReference type="ChEBI" id="CHEBI:24646"/>
        <dbReference type="ChEBI" id="CHEBI:57540"/>
        <dbReference type="ChEBI" id="CHEBI:57945"/>
        <dbReference type="ChEBI" id="CHEBI:132124"/>
    </reaction>
</comment>
<dbReference type="GO" id="GO:0046872">
    <property type="term" value="F:metal ion binding"/>
    <property type="evidence" value="ECO:0007669"/>
    <property type="project" value="UniProtKB-KW"/>
</dbReference>
<dbReference type="Gene3D" id="3.40.30.10">
    <property type="entry name" value="Glutaredoxin"/>
    <property type="match status" value="1"/>
</dbReference>
<dbReference type="InterPro" id="IPR002023">
    <property type="entry name" value="NuoE-like"/>
</dbReference>
<dbReference type="FunFam" id="3.40.30.10:FF:000022">
    <property type="entry name" value="NADH dehydrogenase flavoprotein 2, mitochondrial"/>
    <property type="match status" value="1"/>
</dbReference>
<feature type="region of interest" description="Disordered" evidence="10">
    <location>
        <begin position="212"/>
        <end position="253"/>
    </location>
</feature>
<dbReference type="GO" id="GO:0008324">
    <property type="term" value="F:monoatomic cation transmembrane transporter activity"/>
    <property type="evidence" value="ECO:0007669"/>
    <property type="project" value="UniProtKB-ARBA"/>
</dbReference>
<keyword evidence="5" id="KW-0408">Iron</keyword>
<dbReference type="GO" id="GO:0031090">
    <property type="term" value="C:organelle membrane"/>
    <property type="evidence" value="ECO:0007669"/>
    <property type="project" value="UniProtKB-ARBA"/>
</dbReference>
<protein>
    <submittedName>
        <fullName evidence="11">NADH:ubiquinone reductase (H(+)-translocating)</fullName>
        <ecNumber evidence="11">1.6.5.3</ecNumber>
    </submittedName>
</protein>
<evidence type="ECO:0000256" key="1">
    <source>
        <dbReference type="ARBA" id="ARBA00010643"/>
    </source>
</evidence>
<keyword evidence="4" id="KW-1278">Translocase</keyword>
<sequence>MVVLVYGPLPYLLADLCSNIGPSTGLGGVLMADRTPAPDTPELRERWGAFAFDADHKAQADKAIARYPEGRQKSAVMPLLDLAQRQVGKETDTQGWLPLPVIEYVASYLDMPVIRVLEVATFYFMYNMKPVGKFHVQVCGTTPCMLRGSDALFDTCKSRGMAKGKVSDDGLWTLTEVECMGNCATAPMVQINDDNYEDLTPERLDTVLNSLAKGEQPKPGTQEPGRHTSEPAGGVTTLEAMTDENHDYRSEWA</sequence>
<dbReference type="GO" id="GO:0098662">
    <property type="term" value="P:inorganic cation transmembrane transport"/>
    <property type="evidence" value="ECO:0007669"/>
    <property type="project" value="UniProtKB-ARBA"/>
</dbReference>
<dbReference type="Proteomes" id="UP000253727">
    <property type="component" value="Unassembled WGS sequence"/>
</dbReference>
<dbReference type="InterPro" id="IPR042128">
    <property type="entry name" value="NuoE_dom"/>
</dbReference>
<evidence type="ECO:0000256" key="9">
    <source>
        <dbReference type="ARBA" id="ARBA00047712"/>
    </source>
</evidence>
<evidence type="ECO:0000256" key="6">
    <source>
        <dbReference type="ARBA" id="ARBA00023014"/>
    </source>
</evidence>
<keyword evidence="11" id="KW-0830">Ubiquinone</keyword>
<keyword evidence="3" id="KW-0479">Metal-binding</keyword>
<dbReference type="GO" id="GO:0051537">
    <property type="term" value="F:2 iron, 2 sulfur cluster binding"/>
    <property type="evidence" value="ECO:0007669"/>
    <property type="project" value="UniProtKB-KW"/>
</dbReference>
<evidence type="ECO:0000256" key="2">
    <source>
        <dbReference type="ARBA" id="ARBA00022714"/>
    </source>
</evidence>
<gene>
    <name evidence="11" type="primary">nuoE</name>
    <name evidence="11" type="ORF">HME9302_01246</name>
</gene>
<evidence type="ECO:0000313" key="11">
    <source>
        <dbReference type="EMBL" id="RDC60047.1"/>
    </source>
</evidence>
<dbReference type="Pfam" id="PF01257">
    <property type="entry name" value="2Fe-2S_thioredx"/>
    <property type="match status" value="1"/>
</dbReference>
<accession>A0A369Q9X1</accession>
<dbReference type="EC" id="1.6.5.3" evidence="11"/>
<dbReference type="PANTHER" id="PTHR10371">
    <property type="entry name" value="NADH DEHYDROGENASE UBIQUINONE FLAVOPROTEIN 2, MITOCHONDRIAL"/>
    <property type="match status" value="1"/>
</dbReference>
<dbReference type="GO" id="GO:0098796">
    <property type="term" value="C:membrane protein complex"/>
    <property type="evidence" value="ECO:0007669"/>
    <property type="project" value="UniProtKB-ARBA"/>
</dbReference>
<keyword evidence="11" id="KW-0560">Oxidoreductase</keyword>
<dbReference type="GO" id="GO:0003954">
    <property type="term" value="F:NADH dehydrogenase activity"/>
    <property type="evidence" value="ECO:0007669"/>
    <property type="project" value="TreeGrafter"/>
</dbReference>
<evidence type="ECO:0000256" key="3">
    <source>
        <dbReference type="ARBA" id="ARBA00022723"/>
    </source>
</evidence>
<organism evidence="11 12">
    <name type="scientific">Alteripontixanthobacter maritimus</name>
    <dbReference type="NCBI Taxonomy" id="2161824"/>
    <lineage>
        <taxon>Bacteria</taxon>
        <taxon>Pseudomonadati</taxon>
        <taxon>Pseudomonadota</taxon>
        <taxon>Alphaproteobacteria</taxon>
        <taxon>Sphingomonadales</taxon>
        <taxon>Erythrobacteraceae</taxon>
        <taxon>Alteripontixanthobacter</taxon>
    </lineage>
</organism>
<dbReference type="AlphaFoldDB" id="A0A369Q9X1"/>
<proteinExistence type="inferred from homology"/>
<evidence type="ECO:0000256" key="10">
    <source>
        <dbReference type="SAM" id="MobiDB-lite"/>
    </source>
</evidence>
<dbReference type="NCBIfam" id="TIGR01958">
    <property type="entry name" value="nuoE_fam"/>
    <property type="match status" value="1"/>
</dbReference>
<dbReference type="PANTHER" id="PTHR10371:SF3">
    <property type="entry name" value="NADH DEHYDROGENASE [UBIQUINONE] FLAVOPROTEIN 2, MITOCHONDRIAL"/>
    <property type="match status" value="1"/>
</dbReference>
<feature type="compositionally biased region" description="Basic and acidic residues" evidence="10">
    <location>
        <begin position="243"/>
        <end position="253"/>
    </location>
</feature>
<dbReference type="SUPFAM" id="SSF52833">
    <property type="entry name" value="Thioredoxin-like"/>
    <property type="match status" value="1"/>
</dbReference>
<evidence type="ECO:0000256" key="5">
    <source>
        <dbReference type="ARBA" id="ARBA00023004"/>
    </source>
</evidence>
<keyword evidence="2" id="KW-0001">2Fe-2S</keyword>
<dbReference type="FunFam" id="1.10.10.1590:FF:000001">
    <property type="entry name" value="NADH-quinone oxidoreductase subunit E"/>
    <property type="match status" value="1"/>
</dbReference>
<evidence type="ECO:0000313" key="12">
    <source>
        <dbReference type="Proteomes" id="UP000253727"/>
    </source>
</evidence>
<keyword evidence="12" id="KW-1185">Reference proteome</keyword>
<dbReference type="InterPro" id="IPR041921">
    <property type="entry name" value="NuoE_N"/>
</dbReference>